<comment type="similarity">
    <text evidence="8">Belongs to the PpiD chaperone family.</text>
</comment>
<dbReference type="AlphaFoldDB" id="A0AAX4HNZ6"/>
<dbReference type="EMBL" id="CP139487">
    <property type="protein sequence ID" value="WPU64907.1"/>
    <property type="molecule type" value="Genomic_DNA"/>
</dbReference>
<evidence type="ECO:0000256" key="9">
    <source>
        <dbReference type="ARBA" id="ARBA00040743"/>
    </source>
</evidence>
<dbReference type="Pfam" id="PF13616">
    <property type="entry name" value="Rotamase_3"/>
    <property type="match status" value="1"/>
</dbReference>
<keyword evidence="2" id="KW-1003">Cell membrane</keyword>
<dbReference type="PROSITE" id="PS50198">
    <property type="entry name" value="PPIC_PPIASE_2"/>
    <property type="match status" value="1"/>
</dbReference>
<evidence type="ECO:0000256" key="8">
    <source>
        <dbReference type="ARBA" id="ARBA00038408"/>
    </source>
</evidence>
<dbReference type="SUPFAM" id="SSF109998">
    <property type="entry name" value="Triger factor/SurA peptide-binding domain-like"/>
    <property type="match status" value="1"/>
</dbReference>
<dbReference type="InterPro" id="IPR046357">
    <property type="entry name" value="PPIase_dom_sf"/>
</dbReference>
<dbReference type="GO" id="GO:0003755">
    <property type="term" value="F:peptidyl-prolyl cis-trans isomerase activity"/>
    <property type="evidence" value="ECO:0007669"/>
    <property type="project" value="UniProtKB-KW"/>
</dbReference>
<evidence type="ECO:0000256" key="3">
    <source>
        <dbReference type="ARBA" id="ARBA00022519"/>
    </source>
</evidence>
<keyword evidence="7" id="KW-0143">Chaperone</keyword>
<gene>
    <name evidence="14" type="ORF">SOO65_19615</name>
</gene>
<feature type="transmembrane region" description="Helical" evidence="12">
    <location>
        <begin position="12"/>
        <end position="30"/>
    </location>
</feature>
<dbReference type="GO" id="GO:0005886">
    <property type="term" value="C:plasma membrane"/>
    <property type="evidence" value="ECO:0007669"/>
    <property type="project" value="UniProtKB-SubCell"/>
</dbReference>
<comment type="subcellular location">
    <subcellularLocation>
        <location evidence="1">Cell inner membrane</location>
        <topology evidence="1">Single-pass type II membrane protein</topology>
        <orientation evidence="1">Periplasmic side</orientation>
    </subcellularLocation>
</comment>
<sequence length="493" mass="54509">MKNAFASKMSYFILTFIFLIITASFLFSNFSNFSLGTSSNVATVDGTPISIKEYQTALTRQVEFFNQMMGGQGLTQKQLEEMGIKQSVLNGLIQQKLILNTADQMGFVVSLDEVKNEIKSMPYFKTNNQFDVNLYRNMLQGNGYVPTQFEELVGNDLKQKKVDELFNSTLVSENFVQDVMKFKGNIVTVQGIKVGRQALAPMVTVSEQEIKDYLAKPENQKSLETAYTENFSKYNKPEEVKARHILIQGEDAKALEKIKAIKAKVNAKNFGDIAKKETEDPTGKANGGDLGWFAAGRMVPEFEAVAFKMNKGEISEPVKTQFGYHIIMVEDKKAAETKSLDSVKNELAQMALQKTKGSDLDKLLKTTSENLEAALNKGDIAAVEAVAKKVDGTVFKNTEVNQYDQSLAQTTLAPAEADQIFKAAPGTILNFGNPGTIFLVKVVSKDSKGAEVPAEKLKAEVGSQNQLFSRKVREELLKTMNNKAKVVTNPSLL</sequence>
<evidence type="ECO:0000256" key="1">
    <source>
        <dbReference type="ARBA" id="ARBA00004382"/>
    </source>
</evidence>
<evidence type="ECO:0000313" key="14">
    <source>
        <dbReference type="EMBL" id="WPU64907.1"/>
    </source>
</evidence>
<dbReference type="PANTHER" id="PTHR47529:SF1">
    <property type="entry name" value="PERIPLASMIC CHAPERONE PPID"/>
    <property type="match status" value="1"/>
</dbReference>
<dbReference type="InterPro" id="IPR000297">
    <property type="entry name" value="PPIase_PpiC"/>
</dbReference>
<name>A0AAX4HNZ6_9BACT</name>
<dbReference type="InterPro" id="IPR052029">
    <property type="entry name" value="PpiD_chaperone"/>
</dbReference>
<evidence type="ECO:0000259" key="13">
    <source>
        <dbReference type="PROSITE" id="PS50198"/>
    </source>
</evidence>
<keyword evidence="6 12" id="KW-0472">Membrane</keyword>
<dbReference type="Gene3D" id="1.10.4030.10">
    <property type="entry name" value="Porin chaperone SurA, peptide-binding domain"/>
    <property type="match status" value="1"/>
</dbReference>
<evidence type="ECO:0000313" key="15">
    <source>
        <dbReference type="Proteomes" id="UP001324634"/>
    </source>
</evidence>
<evidence type="ECO:0000256" key="4">
    <source>
        <dbReference type="ARBA" id="ARBA00022692"/>
    </source>
</evidence>
<proteinExistence type="inferred from homology"/>
<evidence type="ECO:0000256" key="12">
    <source>
        <dbReference type="SAM" id="Phobius"/>
    </source>
</evidence>
<keyword evidence="11" id="KW-0413">Isomerase</keyword>
<dbReference type="PANTHER" id="PTHR47529">
    <property type="entry name" value="PEPTIDYL-PROLYL CIS-TRANS ISOMERASE D"/>
    <property type="match status" value="1"/>
</dbReference>
<evidence type="ECO:0000256" key="5">
    <source>
        <dbReference type="ARBA" id="ARBA00022989"/>
    </source>
</evidence>
<reference evidence="14 15" key="1">
    <citation type="submission" date="2023-11" db="EMBL/GenBank/DDBJ databases">
        <title>Peredibacter starrii A3.12.</title>
        <authorList>
            <person name="Mitchell R.J."/>
        </authorList>
    </citation>
    <scope>NUCLEOTIDE SEQUENCE [LARGE SCALE GENOMIC DNA]</scope>
    <source>
        <strain evidence="14 15">A3.12</strain>
    </source>
</reference>
<organism evidence="14 15">
    <name type="scientific">Peredibacter starrii</name>
    <dbReference type="NCBI Taxonomy" id="28202"/>
    <lineage>
        <taxon>Bacteria</taxon>
        <taxon>Pseudomonadati</taxon>
        <taxon>Bdellovibrionota</taxon>
        <taxon>Bacteriovoracia</taxon>
        <taxon>Bacteriovoracales</taxon>
        <taxon>Bacteriovoracaceae</taxon>
        <taxon>Peredibacter</taxon>
    </lineage>
</organism>
<feature type="domain" description="PpiC" evidence="13">
    <location>
        <begin position="237"/>
        <end position="331"/>
    </location>
</feature>
<evidence type="ECO:0000256" key="6">
    <source>
        <dbReference type="ARBA" id="ARBA00023136"/>
    </source>
</evidence>
<keyword evidence="3" id="KW-0997">Cell inner membrane</keyword>
<dbReference type="Proteomes" id="UP001324634">
    <property type="component" value="Chromosome"/>
</dbReference>
<accession>A0AAX4HNZ6</accession>
<dbReference type="SUPFAM" id="SSF54534">
    <property type="entry name" value="FKBP-like"/>
    <property type="match status" value="1"/>
</dbReference>
<dbReference type="RefSeq" id="WP_321394606.1">
    <property type="nucleotide sequence ID" value="NZ_CP139487.1"/>
</dbReference>
<dbReference type="Gene3D" id="3.10.50.40">
    <property type="match status" value="1"/>
</dbReference>
<evidence type="ECO:0000256" key="7">
    <source>
        <dbReference type="ARBA" id="ARBA00023186"/>
    </source>
</evidence>
<protein>
    <recommendedName>
        <fullName evidence="9">Periplasmic chaperone PpiD</fullName>
    </recommendedName>
    <alternativeName>
        <fullName evidence="10">Periplasmic folding chaperone</fullName>
    </alternativeName>
</protein>
<keyword evidence="15" id="KW-1185">Reference proteome</keyword>
<dbReference type="Pfam" id="PF13624">
    <property type="entry name" value="SurA_N_3"/>
    <property type="match status" value="1"/>
</dbReference>
<keyword evidence="11" id="KW-0697">Rotamase</keyword>
<evidence type="ECO:0000256" key="10">
    <source>
        <dbReference type="ARBA" id="ARBA00042775"/>
    </source>
</evidence>
<dbReference type="KEGG" id="psti:SOO65_19615"/>
<keyword evidence="4 12" id="KW-0812">Transmembrane</keyword>
<evidence type="ECO:0000256" key="2">
    <source>
        <dbReference type="ARBA" id="ARBA00022475"/>
    </source>
</evidence>
<keyword evidence="5 12" id="KW-1133">Transmembrane helix</keyword>
<dbReference type="InterPro" id="IPR027304">
    <property type="entry name" value="Trigger_fact/SurA_dom_sf"/>
</dbReference>
<evidence type="ECO:0000256" key="11">
    <source>
        <dbReference type="PROSITE-ProRule" id="PRU00278"/>
    </source>
</evidence>